<comment type="caution">
    <text evidence="2">The sequence shown here is derived from an EMBL/GenBank/DDBJ whole genome shotgun (WGS) entry which is preliminary data.</text>
</comment>
<dbReference type="Pfam" id="PF07866">
    <property type="entry name" value="DUF1653"/>
    <property type="match status" value="1"/>
</dbReference>
<evidence type="ECO:0000313" key="2">
    <source>
        <dbReference type="EMBL" id="PJC28649.1"/>
    </source>
</evidence>
<name>A0A2M8EU54_9BACT</name>
<sequence length="76" mass="9073">MREIKIGGKYRHYKGNFYEVIAVARDSEEPQKELVIYKALYDSPEFGKNQVWVRVKEDFLAKITKDGKKFLRFEEV</sequence>
<evidence type="ECO:0000313" key="3">
    <source>
        <dbReference type="Proteomes" id="UP000230885"/>
    </source>
</evidence>
<dbReference type="Proteomes" id="UP000230885">
    <property type="component" value="Unassembled WGS sequence"/>
</dbReference>
<accession>A0A2M8EU54</accession>
<dbReference type="AlphaFoldDB" id="A0A2M8EU54"/>
<feature type="domain" description="DUF1653" evidence="1">
    <location>
        <begin position="8"/>
        <end position="74"/>
    </location>
</feature>
<evidence type="ECO:0000259" key="1">
    <source>
        <dbReference type="Pfam" id="PF07866"/>
    </source>
</evidence>
<dbReference type="InterPro" id="IPR023387">
    <property type="entry name" value="DUF1653-like_dom"/>
</dbReference>
<dbReference type="EMBL" id="PFSE01000054">
    <property type="protein sequence ID" value="PJC28649.1"/>
    <property type="molecule type" value="Genomic_DNA"/>
</dbReference>
<dbReference type="InterPro" id="IPR037135">
    <property type="entry name" value="DUF1653-like_dom_sf"/>
</dbReference>
<organism evidence="2 3">
    <name type="scientific">Candidatus Shapirobacteria bacterium CG_4_9_14_0_2_um_filter_40_11</name>
    <dbReference type="NCBI Taxonomy" id="1974876"/>
    <lineage>
        <taxon>Bacteria</taxon>
        <taxon>Candidatus Shapironibacteriota</taxon>
    </lineage>
</organism>
<reference evidence="3" key="1">
    <citation type="submission" date="2017-09" db="EMBL/GenBank/DDBJ databases">
        <title>Depth-based differentiation of microbial function through sediment-hosted aquifers and enrichment of novel symbionts in the deep terrestrial subsurface.</title>
        <authorList>
            <person name="Probst A.J."/>
            <person name="Ladd B."/>
            <person name="Jarett J.K."/>
            <person name="Geller-Mcgrath D.E."/>
            <person name="Sieber C.M.K."/>
            <person name="Emerson J.B."/>
            <person name="Anantharaman K."/>
            <person name="Thomas B.C."/>
            <person name="Malmstrom R."/>
            <person name="Stieglmeier M."/>
            <person name="Klingl A."/>
            <person name="Woyke T."/>
            <person name="Ryan C.M."/>
            <person name="Banfield J.F."/>
        </authorList>
    </citation>
    <scope>NUCLEOTIDE SEQUENCE [LARGE SCALE GENOMIC DNA]</scope>
</reference>
<gene>
    <name evidence="2" type="ORF">CO053_03400</name>
</gene>
<dbReference type="Gene3D" id="2.30.30.320">
    <property type="entry name" value="DUF1653-like domain"/>
    <property type="match status" value="1"/>
</dbReference>
<proteinExistence type="predicted"/>
<protein>
    <submittedName>
        <fullName evidence="2">DUF1653 domain-containing protein</fullName>
    </submittedName>
</protein>